<feature type="transmembrane region" description="Helical" evidence="2">
    <location>
        <begin position="84"/>
        <end position="110"/>
    </location>
</feature>
<feature type="transmembrane region" description="Helical" evidence="2">
    <location>
        <begin position="167"/>
        <end position="190"/>
    </location>
</feature>
<gene>
    <name evidence="3" type="ORF">OFUS_LOCUS3457</name>
</gene>
<dbReference type="Proteomes" id="UP000749559">
    <property type="component" value="Unassembled WGS sequence"/>
</dbReference>
<protein>
    <submittedName>
        <fullName evidence="3">Uncharacterized protein</fullName>
    </submittedName>
</protein>
<comment type="caution">
    <text evidence="3">The sequence shown here is derived from an EMBL/GenBank/DDBJ whole genome shotgun (WGS) entry which is preliminary data.</text>
</comment>
<keyword evidence="2" id="KW-0472">Membrane</keyword>
<feature type="transmembrane region" description="Helical" evidence="2">
    <location>
        <begin position="122"/>
        <end position="147"/>
    </location>
</feature>
<dbReference type="AlphaFoldDB" id="A0A8J1TS93"/>
<evidence type="ECO:0000256" key="1">
    <source>
        <dbReference type="SAM" id="MobiDB-lite"/>
    </source>
</evidence>
<feature type="region of interest" description="Disordered" evidence="1">
    <location>
        <begin position="196"/>
        <end position="215"/>
    </location>
</feature>
<accession>A0A8J1TS93</accession>
<evidence type="ECO:0000313" key="4">
    <source>
        <dbReference type="Proteomes" id="UP000749559"/>
    </source>
</evidence>
<keyword evidence="2" id="KW-0812">Transmembrane</keyword>
<organism evidence="3 4">
    <name type="scientific">Owenia fusiformis</name>
    <name type="common">Polychaete worm</name>
    <dbReference type="NCBI Taxonomy" id="6347"/>
    <lineage>
        <taxon>Eukaryota</taxon>
        <taxon>Metazoa</taxon>
        <taxon>Spiralia</taxon>
        <taxon>Lophotrochozoa</taxon>
        <taxon>Annelida</taxon>
        <taxon>Polychaeta</taxon>
        <taxon>Sedentaria</taxon>
        <taxon>Canalipalpata</taxon>
        <taxon>Sabellida</taxon>
        <taxon>Oweniida</taxon>
        <taxon>Oweniidae</taxon>
        <taxon>Owenia</taxon>
    </lineage>
</organism>
<evidence type="ECO:0000256" key="2">
    <source>
        <dbReference type="SAM" id="Phobius"/>
    </source>
</evidence>
<proteinExistence type="predicted"/>
<evidence type="ECO:0000313" key="3">
    <source>
        <dbReference type="EMBL" id="CAH1776265.1"/>
    </source>
</evidence>
<reference evidence="3" key="1">
    <citation type="submission" date="2022-03" db="EMBL/GenBank/DDBJ databases">
        <authorList>
            <person name="Martin C."/>
        </authorList>
    </citation>
    <scope>NUCLEOTIDE SEQUENCE</scope>
</reference>
<name>A0A8J1TS93_OWEFU</name>
<dbReference type="Gene3D" id="1.20.140.150">
    <property type="match status" value="1"/>
</dbReference>
<sequence length="215" mass="23618">MKGSSSPWFGLMGAIYVNFPVALQFVIRCIFMNDWATLRSTNATTGLTAQEQRMGIFYMCDQIGEDERVCQSTTNMPFPHSYKAAGALAIVACILLVLGYIAFLVGACSLRKRPNIFSGKYFAAVSVALWVSTFSNILSYTIFGTYIETTYYHVRPFYDSTLSLGGWYQMMAGSASSLVVAIVVTIFAGMMGRCKEEKSSPNGQTNAATEMGSKY</sequence>
<dbReference type="EMBL" id="CAIIXF020000001">
    <property type="protein sequence ID" value="CAH1776265.1"/>
    <property type="molecule type" value="Genomic_DNA"/>
</dbReference>
<keyword evidence="4" id="KW-1185">Reference proteome</keyword>
<keyword evidence="2" id="KW-1133">Transmembrane helix</keyword>
<feature type="transmembrane region" description="Helical" evidence="2">
    <location>
        <begin position="7"/>
        <end position="27"/>
    </location>
</feature>